<evidence type="ECO:0000313" key="1">
    <source>
        <dbReference type="EMBL" id="CCC52402.1"/>
    </source>
</evidence>
<accession>G0U4N8</accession>
<name>G0U4N8_TRYVY</name>
<dbReference type="VEuPathDB" id="TriTrypDB:TvY486_1014450"/>
<protein>
    <submittedName>
        <fullName evidence="1">Uncharacterized protein</fullName>
    </submittedName>
</protein>
<gene>
    <name evidence="1" type="ORF">TVY486_1014450</name>
</gene>
<dbReference type="AlphaFoldDB" id="G0U4N8"/>
<organism evidence="1">
    <name type="scientific">Trypanosoma vivax (strain Y486)</name>
    <dbReference type="NCBI Taxonomy" id="1055687"/>
    <lineage>
        <taxon>Eukaryota</taxon>
        <taxon>Discoba</taxon>
        <taxon>Euglenozoa</taxon>
        <taxon>Kinetoplastea</taxon>
        <taxon>Metakinetoplastina</taxon>
        <taxon>Trypanosomatida</taxon>
        <taxon>Trypanosomatidae</taxon>
        <taxon>Trypanosoma</taxon>
        <taxon>Duttonella</taxon>
    </lineage>
</organism>
<sequence>MQNGVISPIYALQLRCSAIDCHILHSSPTLFAAYLVANFSISRPPVAFSQTKHVRGFIVRTAFSAKHFKNISSTFFSSSHLNVAILLFSFPSFSQSARGSLVP</sequence>
<reference evidence="1" key="1">
    <citation type="journal article" date="2012" name="Proc. Natl. Acad. Sci. U.S.A.">
        <title>Antigenic diversity is generated by distinct evolutionary mechanisms in African trypanosome species.</title>
        <authorList>
            <person name="Jackson A.P."/>
            <person name="Berry A."/>
            <person name="Aslett M."/>
            <person name="Allison H.C."/>
            <person name="Burton P."/>
            <person name="Vavrova-Anderson J."/>
            <person name="Brown R."/>
            <person name="Browne H."/>
            <person name="Corton N."/>
            <person name="Hauser H."/>
            <person name="Gamble J."/>
            <person name="Gilderthorp R."/>
            <person name="Marcello L."/>
            <person name="McQuillan J."/>
            <person name="Otto T.D."/>
            <person name="Quail M.A."/>
            <person name="Sanders M.J."/>
            <person name="van Tonder A."/>
            <person name="Ginger M.L."/>
            <person name="Field M.C."/>
            <person name="Barry J.D."/>
            <person name="Hertz-Fowler C."/>
            <person name="Berriman M."/>
        </authorList>
    </citation>
    <scope>NUCLEOTIDE SEQUENCE</scope>
    <source>
        <strain evidence="1">Y486</strain>
    </source>
</reference>
<dbReference type="EMBL" id="HE573026">
    <property type="protein sequence ID" value="CCC52402.1"/>
    <property type="molecule type" value="Genomic_DNA"/>
</dbReference>
<proteinExistence type="predicted"/>